<dbReference type="EMBL" id="JBIAPI010000006">
    <property type="protein sequence ID" value="MFF3225926.1"/>
    <property type="molecule type" value="Genomic_DNA"/>
</dbReference>
<dbReference type="RefSeq" id="WP_387720765.1">
    <property type="nucleotide sequence ID" value="NZ_JBIAPI010000006.1"/>
</dbReference>
<evidence type="ECO:0000313" key="3">
    <source>
        <dbReference type="Proteomes" id="UP001601948"/>
    </source>
</evidence>
<feature type="region of interest" description="Disordered" evidence="1">
    <location>
        <begin position="22"/>
        <end position="41"/>
    </location>
</feature>
<gene>
    <name evidence="2" type="ORF">ACFYV7_24225</name>
</gene>
<sequence>MLARPAWVTGVELVEATRQLRGGTELAGTTSEQLAERGSSG</sequence>
<organism evidence="2 3">
    <name type="scientific">Nocardia suismassiliense</name>
    <dbReference type="NCBI Taxonomy" id="2077092"/>
    <lineage>
        <taxon>Bacteria</taxon>
        <taxon>Bacillati</taxon>
        <taxon>Actinomycetota</taxon>
        <taxon>Actinomycetes</taxon>
        <taxon>Mycobacteriales</taxon>
        <taxon>Nocardiaceae</taxon>
        <taxon>Nocardia</taxon>
    </lineage>
</organism>
<evidence type="ECO:0000256" key="1">
    <source>
        <dbReference type="SAM" id="MobiDB-lite"/>
    </source>
</evidence>
<name>A0ABW6QXD1_9NOCA</name>
<reference evidence="2 3" key="1">
    <citation type="submission" date="2024-10" db="EMBL/GenBank/DDBJ databases">
        <title>The Natural Products Discovery Center: Release of the First 8490 Sequenced Strains for Exploring Actinobacteria Biosynthetic Diversity.</title>
        <authorList>
            <person name="Kalkreuter E."/>
            <person name="Kautsar S.A."/>
            <person name="Yang D."/>
            <person name="Bader C.D."/>
            <person name="Teijaro C.N."/>
            <person name="Fluegel L."/>
            <person name="Davis C.M."/>
            <person name="Simpson J.R."/>
            <person name="Lauterbach L."/>
            <person name="Steele A.D."/>
            <person name="Gui C."/>
            <person name="Meng S."/>
            <person name="Li G."/>
            <person name="Viehrig K."/>
            <person name="Ye F."/>
            <person name="Su P."/>
            <person name="Kiefer A.F."/>
            <person name="Nichols A."/>
            <person name="Cepeda A.J."/>
            <person name="Yan W."/>
            <person name="Fan B."/>
            <person name="Jiang Y."/>
            <person name="Adhikari A."/>
            <person name="Zheng C.-J."/>
            <person name="Schuster L."/>
            <person name="Cowan T.M."/>
            <person name="Smanski M.J."/>
            <person name="Chevrette M.G."/>
            <person name="De Carvalho L.P.S."/>
            <person name="Shen B."/>
        </authorList>
    </citation>
    <scope>NUCLEOTIDE SEQUENCE [LARGE SCALE GENOMIC DNA]</scope>
    <source>
        <strain evidence="2 3">NPDC003040</strain>
    </source>
</reference>
<keyword evidence="3" id="KW-1185">Reference proteome</keyword>
<accession>A0ABW6QXD1</accession>
<evidence type="ECO:0000313" key="2">
    <source>
        <dbReference type="EMBL" id="MFF3225926.1"/>
    </source>
</evidence>
<proteinExistence type="predicted"/>
<dbReference type="Proteomes" id="UP001601948">
    <property type="component" value="Unassembled WGS sequence"/>
</dbReference>
<comment type="caution">
    <text evidence="2">The sequence shown here is derived from an EMBL/GenBank/DDBJ whole genome shotgun (WGS) entry which is preliminary data.</text>
</comment>
<protein>
    <submittedName>
        <fullName evidence="2">Uncharacterized protein</fullName>
    </submittedName>
</protein>